<dbReference type="InterPro" id="IPR052371">
    <property type="entry name" value="BFD-associated_ferredoxin"/>
</dbReference>
<evidence type="ECO:0000313" key="11">
    <source>
        <dbReference type="EMBL" id="TDY03727.1"/>
    </source>
</evidence>
<keyword evidence="2" id="KW-0001">2Fe-2S</keyword>
<dbReference type="EMBL" id="SOQX01000001">
    <property type="protein sequence ID" value="TDY03727.1"/>
    <property type="molecule type" value="Genomic_DNA"/>
</dbReference>
<keyword evidence="3" id="KW-0479">Metal-binding</keyword>
<evidence type="ECO:0000259" key="10">
    <source>
        <dbReference type="Pfam" id="PF04324"/>
    </source>
</evidence>
<organism evidence="11 12">
    <name type="scientific">Thiohalophilus thiocyanatoxydans</name>
    <dbReference type="NCBI Taxonomy" id="381308"/>
    <lineage>
        <taxon>Bacteria</taxon>
        <taxon>Pseudomonadati</taxon>
        <taxon>Pseudomonadota</taxon>
        <taxon>Gammaproteobacteria</taxon>
        <taxon>Thiohalomonadales</taxon>
        <taxon>Thiohalophilaceae</taxon>
        <taxon>Thiohalophilus</taxon>
    </lineage>
</organism>
<protein>
    <recommendedName>
        <fullName evidence="8">Bacterioferritin-associated ferredoxin</fullName>
    </recommendedName>
</protein>
<keyword evidence="6" id="KW-0411">Iron-sulfur</keyword>
<evidence type="ECO:0000256" key="1">
    <source>
        <dbReference type="ARBA" id="ARBA00022448"/>
    </source>
</evidence>
<evidence type="ECO:0000313" key="12">
    <source>
        <dbReference type="Proteomes" id="UP000294914"/>
    </source>
</evidence>
<keyword evidence="1" id="KW-0813">Transport</keyword>
<feature type="domain" description="BFD-like [2Fe-2S]-binding" evidence="10">
    <location>
        <begin position="2"/>
        <end position="50"/>
    </location>
</feature>
<evidence type="ECO:0000256" key="9">
    <source>
        <dbReference type="ARBA" id="ARBA00046332"/>
    </source>
</evidence>
<reference evidence="11 12" key="1">
    <citation type="submission" date="2019-03" db="EMBL/GenBank/DDBJ databases">
        <title>Genomic Encyclopedia of Type Strains, Phase IV (KMG-IV): sequencing the most valuable type-strain genomes for metagenomic binning, comparative biology and taxonomic classification.</title>
        <authorList>
            <person name="Goeker M."/>
        </authorList>
    </citation>
    <scope>NUCLEOTIDE SEQUENCE [LARGE SCALE GENOMIC DNA]</scope>
    <source>
        <strain evidence="11 12">DSM 16326</strain>
    </source>
</reference>
<sequence length="66" mass="7024">MYVCLCKGVTDTQIRDAVIDGADSLADVRRDLGVASNCGCCAKCARQVIKQTKQEIACLDDACQVA</sequence>
<dbReference type="RefSeq" id="WP_134080314.1">
    <property type="nucleotide sequence ID" value="NZ_SOQX01000001.1"/>
</dbReference>
<dbReference type="Proteomes" id="UP000294914">
    <property type="component" value="Unassembled WGS sequence"/>
</dbReference>
<dbReference type="Gene3D" id="1.10.10.1100">
    <property type="entry name" value="BFD-like [2Fe-2S]-binding domain"/>
    <property type="match status" value="1"/>
</dbReference>
<dbReference type="AlphaFoldDB" id="A0A4R8J0B5"/>
<evidence type="ECO:0000256" key="4">
    <source>
        <dbReference type="ARBA" id="ARBA00022982"/>
    </source>
</evidence>
<dbReference type="GO" id="GO:0051537">
    <property type="term" value="F:2 iron, 2 sulfur cluster binding"/>
    <property type="evidence" value="ECO:0007669"/>
    <property type="project" value="UniProtKB-KW"/>
</dbReference>
<comment type="caution">
    <text evidence="11">The sequence shown here is derived from an EMBL/GenBank/DDBJ whole genome shotgun (WGS) entry which is preliminary data.</text>
</comment>
<evidence type="ECO:0000256" key="5">
    <source>
        <dbReference type="ARBA" id="ARBA00023004"/>
    </source>
</evidence>
<name>A0A4R8J0B5_9GAMM</name>
<comment type="similarity">
    <text evidence="9">Belongs to the Bfd family.</text>
</comment>
<evidence type="ECO:0000256" key="7">
    <source>
        <dbReference type="ARBA" id="ARBA00034078"/>
    </source>
</evidence>
<dbReference type="InterPro" id="IPR041854">
    <property type="entry name" value="BFD-like_2Fe2S-bd_dom_sf"/>
</dbReference>
<keyword evidence="4" id="KW-0249">Electron transport</keyword>
<evidence type="ECO:0000256" key="2">
    <source>
        <dbReference type="ARBA" id="ARBA00022714"/>
    </source>
</evidence>
<dbReference type="InterPro" id="IPR007419">
    <property type="entry name" value="BFD-like_2Fe2S-bd_dom"/>
</dbReference>
<dbReference type="OrthoDB" id="9815350at2"/>
<keyword evidence="5" id="KW-0408">Iron</keyword>
<dbReference type="PANTHER" id="PTHR37424">
    <property type="entry name" value="BACTERIOFERRITIN-ASSOCIATED FERREDOXIN"/>
    <property type="match status" value="1"/>
</dbReference>
<evidence type="ECO:0000256" key="3">
    <source>
        <dbReference type="ARBA" id="ARBA00022723"/>
    </source>
</evidence>
<comment type="cofactor">
    <cofactor evidence="7">
        <name>[2Fe-2S] cluster</name>
        <dbReference type="ChEBI" id="CHEBI:190135"/>
    </cofactor>
</comment>
<dbReference type="GO" id="GO:0046872">
    <property type="term" value="F:metal ion binding"/>
    <property type="evidence" value="ECO:0007669"/>
    <property type="project" value="UniProtKB-KW"/>
</dbReference>
<accession>A0A4R8J0B5</accession>
<keyword evidence="12" id="KW-1185">Reference proteome</keyword>
<proteinExistence type="inferred from homology"/>
<evidence type="ECO:0000256" key="6">
    <source>
        <dbReference type="ARBA" id="ARBA00023014"/>
    </source>
</evidence>
<gene>
    <name evidence="11" type="ORF">EDC23_0096</name>
</gene>
<evidence type="ECO:0000256" key="8">
    <source>
        <dbReference type="ARBA" id="ARBA00039386"/>
    </source>
</evidence>
<dbReference type="PANTHER" id="PTHR37424:SF1">
    <property type="entry name" value="BACTERIOFERRITIN-ASSOCIATED FERREDOXIN"/>
    <property type="match status" value="1"/>
</dbReference>
<dbReference type="Pfam" id="PF04324">
    <property type="entry name" value="Fer2_BFD"/>
    <property type="match status" value="1"/>
</dbReference>